<reference evidence="1" key="1">
    <citation type="submission" date="2018-11" db="EMBL/GenBank/DDBJ databases">
        <authorList>
            <consortium name="Pathogen Informatics"/>
        </authorList>
    </citation>
    <scope>NUCLEOTIDE SEQUENCE</scope>
</reference>
<name>A0A3S5B635_9PLAT</name>
<proteinExistence type="predicted"/>
<organism evidence="1 2">
    <name type="scientific">Protopolystoma xenopodis</name>
    <dbReference type="NCBI Taxonomy" id="117903"/>
    <lineage>
        <taxon>Eukaryota</taxon>
        <taxon>Metazoa</taxon>
        <taxon>Spiralia</taxon>
        <taxon>Lophotrochozoa</taxon>
        <taxon>Platyhelminthes</taxon>
        <taxon>Monogenea</taxon>
        <taxon>Polyopisthocotylea</taxon>
        <taxon>Polystomatidea</taxon>
        <taxon>Polystomatidae</taxon>
        <taxon>Protopolystoma</taxon>
    </lineage>
</organism>
<protein>
    <submittedName>
        <fullName evidence="1">Uncharacterized protein</fullName>
    </submittedName>
</protein>
<gene>
    <name evidence="1" type="ORF">PXEA_LOCUS34793</name>
</gene>
<dbReference type="AlphaFoldDB" id="A0A3S5B635"/>
<dbReference type="EMBL" id="CAAALY010268936">
    <property type="protein sequence ID" value="VEL41353.1"/>
    <property type="molecule type" value="Genomic_DNA"/>
</dbReference>
<dbReference type="Proteomes" id="UP000784294">
    <property type="component" value="Unassembled WGS sequence"/>
</dbReference>
<keyword evidence="2" id="KW-1185">Reference proteome</keyword>
<sequence length="187" mass="20476">MRAVTTAAAEMLGSAGTKSLIQPNYVKAGQKMTVTQSLANDRVLLATSVPMLAFSLNNPKHREVERRHNFSVTEQIVGDHVKSIGIVGLLVICIASTHISRLGPFTIASVEPEHVGQGCTQAWRRTTYQKRRRVPQGKKANAQTMEDVYHARGAGVLAERHESGARFVQHALVVDHADVLLPPRLAR</sequence>
<evidence type="ECO:0000313" key="1">
    <source>
        <dbReference type="EMBL" id="VEL41353.1"/>
    </source>
</evidence>
<accession>A0A3S5B635</accession>
<evidence type="ECO:0000313" key="2">
    <source>
        <dbReference type="Proteomes" id="UP000784294"/>
    </source>
</evidence>
<comment type="caution">
    <text evidence="1">The sequence shown here is derived from an EMBL/GenBank/DDBJ whole genome shotgun (WGS) entry which is preliminary data.</text>
</comment>